<dbReference type="SUPFAM" id="SSF53639">
    <property type="entry name" value="AraD/HMP-PK domain-like"/>
    <property type="match status" value="1"/>
</dbReference>
<dbReference type="EMBL" id="JARJCM010000046">
    <property type="protein sequence ID" value="KAJ7036072.1"/>
    <property type="molecule type" value="Genomic_DNA"/>
</dbReference>
<dbReference type="InterPro" id="IPR036409">
    <property type="entry name" value="Aldolase_II/adducin_N_sf"/>
</dbReference>
<accession>A0AAD6T2D0</accession>
<sequence length="259" mass="28510">MRFTPNRNRRNSAHCSRKNSANVTAAGIDLLDANHILHFLDVVDAFGHVSVRNPANSSQFLMSYAIAPAQTTSQHIVTYAINNATAVGLTFNTSVRYIHSEIYKKFPTVLAVVHTHTQEILPFANQASVPFLSQMHTSPAVGDVGVPIFDIRALTTSILPTTALHDLLVRNEAMGDALAAKFVTSSQHLRGHGMAVRSGSVREVVFNSYYVKQDATVQLQGFPARRFPRAWSLWVKQVDNDPLYTNDLRNKAPPAATGF</sequence>
<dbReference type="AlphaFoldDB" id="A0AAD6T2D0"/>
<evidence type="ECO:0000313" key="3">
    <source>
        <dbReference type="Proteomes" id="UP001218188"/>
    </source>
</evidence>
<protein>
    <submittedName>
        <fullName evidence="2">Arad-like aldolase/epimerase</fullName>
    </submittedName>
</protein>
<dbReference type="SMART" id="SM01007">
    <property type="entry name" value="Aldolase_II"/>
    <property type="match status" value="1"/>
</dbReference>
<dbReference type="Gene3D" id="3.40.225.10">
    <property type="entry name" value="Class II aldolase/adducin N-terminal domain"/>
    <property type="match status" value="1"/>
</dbReference>
<reference evidence="2" key="1">
    <citation type="submission" date="2023-03" db="EMBL/GenBank/DDBJ databases">
        <title>Massive genome expansion in bonnet fungi (Mycena s.s.) driven by repeated elements and novel gene families across ecological guilds.</title>
        <authorList>
            <consortium name="Lawrence Berkeley National Laboratory"/>
            <person name="Harder C.B."/>
            <person name="Miyauchi S."/>
            <person name="Viragh M."/>
            <person name="Kuo A."/>
            <person name="Thoen E."/>
            <person name="Andreopoulos B."/>
            <person name="Lu D."/>
            <person name="Skrede I."/>
            <person name="Drula E."/>
            <person name="Henrissat B."/>
            <person name="Morin E."/>
            <person name="Kohler A."/>
            <person name="Barry K."/>
            <person name="LaButti K."/>
            <person name="Morin E."/>
            <person name="Salamov A."/>
            <person name="Lipzen A."/>
            <person name="Mereny Z."/>
            <person name="Hegedus B."/>
            <person name="Baldrian P."/>
            <person name="Stursova M."/>
            <person name="Weitz H."/>
            <person name="Taylor A."/>
            <person name="Grigoriev I.V."/>
            <person name="Nagy L.G."/>
            <person name="Martin F."/>
            <person name="Kauserud H."/>
        </authorList>
    </citation>
    <scope>NUCLEOTIDE SEQUENCE</scope>
    <source>
        <strain evidence="2">CBHHK200</strain>
    </source>
</reference>
<dbReference type="Pfam" id="PF00596">
    <property type="entry name" value="Aldolase_II"/>
    <property type="match status" value="1"/>
</dbReference>
<evidence type="ECO:0000259" key="1">
    <source>
        <dbReference type="SMART" id="SM01007"/>
    </source>
</evidence>
<evidence type="ECO:0000313" key="2">
    <source>
        <dbReference type="EMBL" id="KAJ7036072.1"/>
    </source>
</evidence>
<comment type="caution">
    <text evidence="2">The sequence shown here is derived from an EMBL/GenBank/DDBJ whole genome shotgun (WGS) entry which is preliminary data.</text>
</comment>
<feature type="domain" description="Class II aldolase/adducin N-terminal" evidence="1">
    <location>
        <begin position="28"/>
        <end position="219"/>
    </location>
</feature>
<organism evidence="2 3">
    <name type="scientific">Mycena alexandri</name>
    <dbReference type="NCBI Taxonomy" id="1745969"/>
    <lineage>
        <taxon>Eukaryota</taxon>
        <taxon>Fungi</taxon>
        <taxon>Dikarya</taxon>
        <taxon>Basidiomycota</taxon>
        <taxon>Agaricomycotina</taxon>
        <taxon>Agaricomycetes</taxon>
        <taxon>Agaricomycetidae</taxon>
        <taxon>Agaricales</taxon>
        <taxon>Marasmiineae</taxon>
        <taxon>Mycenaceae</taxon>
        <taxon>Mycena</taxon>
    </lineage>
</organism>
<dbReference type="InterPro" id="IPR001303">
    <property type="entry name" value="Aldolase_II/adducin_N"/>
</dbReference>
<keyword evidence="3" id="KW-1185">Reference proteome</keyword>
<gene>
    <name evidence="2" type="ORF">C8F04DRAFT_1221029</name>
</gene>
<proteinExistence type="predicted"/>
<dbReference type="Proteomes" id="UP001218188">
    <property type="component" value="Unassembled WGS sequence"/>
</dbReference>
<name>A0AAD6T2D0_9AGAR</name>